<evidence type="ECO:0000313" key="1">
    <source>
        <dbReference type="EMBL" id="MYM57887.1"/>
    </source>
</evidence>
<name>A0A6L8LPD4_9VIBR</name>
<sequence length="116" mass="13290">MSRYKSPIRTPQEWKYIVQDFYRSGLSSSEFCKLHDINIKTFSNNRRKFGELIEPPTEAPFIEASKPDTEECTEPKLHRKPGALPSLCLETGNCQLHIPTSVTPAWIAELLREVAK</sequence>
<proteinExistence type="predicted"/>
<keyword evidence="2" id="KW-1185">Reference proteome</keyword>
<dbReference type="EMBL" id="WWEU01000001">
    <property type="protein sequence ID" value="MYM57887.1"/>
    <property type="molecule type" value="Genomic_DNA"/>
</dbReference>
<organism evidence="1 2">
    <name type="scientific">Vibrio tetraodonis subsp. pristinus</name>
    <dbReference type="NCBI Taxonomy" id="2695891"/>
    <lineage>
        <taxon>Bacteria</taxon>
        <taxon>Pseudomonadati</taxon>
        <taxon>Pseudomonadota</taxon>
        <taxon>Gammaproteobacteria</taxon>
        <taxon>Vibrionales</taxon>
        <taxon>Vibrionaceae</taxon>
        <taxon>Vibrio</taxon>
    </lineage>
</organism>
<reference evidence="1 2" key="1">
    <citation type="submission" date="2020-01" db="EMBL/GenBank/DDBJ databases">
        <title>Draft Genome Sequence of Vibrio sp. strain OCN044, Isolated from a Healthy Coral at Palmyra Atoll.</title>
        <authorList>
            <person name="Videau P."/>
            <person name="Loughran R."/>
            <person name="Esquivel A."/>
            <person name="Deadmond M."/>
            <person name="Paddock B.E."/>
            <person name="Saw J.H."/>
            <person name="Ushijima B."/>
        </authorList>
    </citation>
    <scope>NUCLEOTIDE SEQUENCE [LARGE SCALE GENOMIC DNA]</scope>
    <source>
        <strain evidence="1 2">OCN044</strain>
    </source>
</reference>
<comment type="caution">
    <text evidence="1">The sequence shown here is derived from an EMBL/GenBank/DDBJ whole genome shotgun (WGS) entry which is preliminary data.</text>
</comment>
<dbReference type="RefSeq" id="WP_160926318.1">
    <property type="nucleotide sequence ID" value="NZ_WWEU01000001.1"/>
</dbReference>
<dbReference type="Proteomes" id="UP000478571">
    <property type="component" value="Unassembled WGS sequence"/>
</dbReference>
<accession>A0A6L8LPD4</accession>
<protein>
    <submittedName>
        <fullName evidence="1">IS66 family insertion sequence element accessory protein TnpB</fullName>
    </submittedName>
</protein>
<gene>
    <name evidence="1" type="ORF">GTG28_01500</name>
</gene>
<evidence type="ECO:0000313" key="2">
    <source>
        <dbReference type="Proteomes" id="UP000478571"/>
    </source>
</evidence>
<dbReference type="AlphaFoldDB" id="A0A6L8LPD4"/>
<dbReference type="NCBIfam" id="NF047593">
    <property type="entry name" value="IS66_ISAeme5_TnpA"/>
    <property type="match status" value="1"/>
</dbReference>